<dbReference type="Gene3D" id="1.20.1720.10">
    <property type="entry name" value="Multidrug resistance protein D"/>
    <property type="match status" value="1"/>
</dbReference>
<comment type="similarity">
    <text evidence="7">Belongs to the major facilitator superfamily. DHA1 family. Polyamines/proton antiporter (TC 2.A.1.2.16) subfamily.</text>
</comment>
<dbReference type="AlphaFoldDB" id="A0A6A5RBQ0"/>
<name>A0A6A5RBQ0_9PLEO</name>
<dbReference type="Pfam" id="PF07690">
    <property type="entry name" value="MFS_1"/>
    <property type="match status" value="1"/>
</dbReference>
<dbReference type="InterPro" id="IPR036259">
    <property type="entry name" value="MFS_trans_sf"/>
</dbReference>
<gene>
    <name evidence="11" type="ORF">M421DRAFT_426041</name>
</gene>
<evidence type="ECO:0000256" key="7">
    <source>
        <dbReference type="ARBA" id="ARBA00038459"/>
    </source>
</evidence>
<feature type="domain" description="Major facilitator superfamily (MFS) profile" evidence="10">
    <location>
        <begin position="60"/>
        <end position="281"/>
    </location>
</feature>
<keyword evidence="6 9" id="KW-0472">Membrane</keyword>
<organism evidence="11 12">
    <name type="scientific">Didymella exigua CBS 183.55</name>
    <dbReference type="NCBI Taxonomy" id="1150837"/>
    <lineage>
        <taxon>Eukaryota</taxon>
        <taxon>Fungi</taxon>
        <taxon>Dikarya</taxon>
        <taxon>Ascomycota</taxon>
        <taxon>Pezizomycotina</taxon>
        <taxon>Dothideomycetes</taxon>
        <taxon>Pleosporomycetidae</taxon>
        <taxon>Pleosporales</taxon>
        <taxon>Pleosporineae</taxon>
        <taxon>Didymellaceae</taxon>
        <taxon>Didymella</taxon>
    </lineage>
</organism>
<accession>A0A6A5RBQ0</accession>
<dbReference type="GO" id="GO:0022857">
    <property type="term" value="F:transmembrane transporter activity"/>
    <property type="evidence" value="ECO:0007669"/>
    <property type="project" value="InterPro"/>
</dbReference>
<dbReference type="PROSITE" id="PS50850">
    <property type="entry name" value="MFS"/>
    <property type="match status" value="1"/>
</dbReference>
<feature type="transmembrane region" description="Helical" evidence="9">
    <location>
        <begin position="126"/>
        <end position="145"/>
    </location>
</feature>
<protein>
    <submittedName>
        <fullName evidence="11">MFS general substrate transporter</fullName>
    </submittedName>
</protein>
<keyword evidence="12" id="KW-1185">Reference proteome</keyword>
<dbReference type="GeneID" id="54351942"/>
<dbReference type="OrthoDB" id="3936150at2759"/>
<evidence type="ECO:0000256" key="2">
    <source>
        <dbReference type="ARBA" id="ARBA00022448"/>
    </source>
</evidence>
<feature type="transmembrane region" description="Helical" evidence="9">
    <location>
        <begin position="94"/>
        <end position="114"/>
    </location>
</feature>
<evidence type="ECO:0000256" key="1">
    <source>
        <dbReference type="ARBA" id="ARBA00004651"/>
    </source>
</evidence>
<evidence type="ECO:0000313" key="11">
    <source>
        <dbReference type="EMBL" id="KAF1923227.1"/>
    </source>
</evidence>
<keyword evidence="5 9" id="KW-1133">Transmembrane helix</keyword>
<dbReference type="SUPFAM" id="SSF103473">
    <property type="entry name" value="MFS general substrate transporter"/>
    <property type="match status" value="1"/>
</dbReference>
<dbReference type="EMBL" id="ML979008">
    <property type="protein sequence ID" value="KAF1923227.1"/>
    <property type="molecule type" value="Genomic_DNA"/>
</dbReference>
<keyword evidence="2" id="KW-0813">Transport</keyword>
<evidence type="ECO:0000259" key="10">
    <source>
        <dbReference type="PROSITE" id="PS50850"/>
    </source>
</evidence>
<keyword evidence="3" id="KW-1003">Cell membrane</keyword>
<comment type="subcellular location">
    <subcellularLocation>
        <location evidence="1">Cell membrane</location>
        <topology evidence="1">Multi-pass membrane protein</topology>
    </subcellularLocation>
</comment>
<dbReference type="GO" id="GO:0005886">
    <property type="term" value="C:plasma membrane"/>
    <property type="evidence" value="ECO:0007669"/>
    <property type="project" value="UniProtKB-SubCell"/>
</dbReference>
<feature type="region of interest" description="Disordered" evidence="8">
    <location>
        <begin position="1"/>
        <end position="23"/>
    </location>
</feature>
<proteinExistence type="inferred from homology"/>
<evidence type="ECO:0000313" key="12">
    <source>
        <dbReference type="Proteomes" id="UP000800082"/>
    </source>
</evidence>
<evidence type="ECO:0000256" key="9">
    <source>
        <dbReference type="SAM" id="Phobius"/>
    </source>
</evidence>
<dbReference type="InterPro" id="IPR020846">
    <property type="entry name" value="MFS_dom"/>
</dbReference>
<feature type="transmembrane region" description="Helical" evidence="9">
    <location>
        <begin position="58"/>
        <end position="82"/>
    </location>
</feature>
<dbReference type="RefSeq" id="XP_033443480.1">
    <property type="nucleotide sequence ID" value="XM_033594274.1"/>
</dbReference>
<dbReference type="Proteomes" id="UP000800082">
    <property type="component" value="Unassembled WGS sequence"/>
</dbReference>
<reference evidence="11" key="1">
    <citation type="journal article" date="2020" name="Stud. Mycol.">
        <title>101 Dothideomycetes genomes: a test case for predicting lifestyles and emergence of pathogens.</title>
        <authorList>
            <person name="Haridas S."/>
            <person name="Albert R."/>
            <person name="Binder M."/>
            <person name="Bloem J."/>
            <person name="Labutti K."/>
            <person name="Salamov A."/>
            <person name="Andreopoulos B."/>
            <person name="Baker S."/>
            <person name="Barry K."/>
            <person name="Bills G."/>
            <person name="Bluhm B."/>
            <person name="Cannon C."/>
            <person name="Castanera R."/>
            <person name="Culley D."/>
            <person name="Daum C."/>
            <person name="Ezra D."/>
            <person name="Gonzalez J."/>
            <person name="Henrissat B."/>
            <person name="Kuo A."/>
            <person name="Liang C."/>
            <person name="Lipzen A."/>
            <person name="Lutzoni F."/>
            <person name="Magnuson J."/>
            <person name="Mondo S."/>
            <person name="Nolan M."/>
            <person name="Ohm R."/>
            <person name="Pangilinan J."/>
            <person name="Park H.-J."/>
            <person name="Ramirez L."/>
            <person name="Alfaro M."/>
            <person name="Sun H."/>
            <person name="Tritt A."/>
            <person name="Yoshinaga Y."/>
            <person name="Zwiers L.-H."/>
            <person name="Turgeon B."/>
            <person name="Goodwin S."/>
            <person name="Spatafora J."/>
            <person name="Crous P."/>
            <person name="Grigoriev I."/>
        </authorList>
    </citation>
    <scope>NUCLEOTIDE SEQUENCE</scope>
    <source>
        <strain evidence="11">CBS 183.55</strain>
    </source>
</reference>
<evidence type="ECO:0000256" key="3">
    <source>
        <dbReference type="ARBA" id="ARBA00022475"/>
    </source>
</evidence>
<sequence>MQQDAKISQDPERLSSHPSSCVPAEKSVLNGQAVQDDCSQIKLDPEEHPFNWPAQKEWMATIVIVLMTANITFCSSVHAAAIPGVTETFACSPTVATLGVTTFLVGFASGPMLFAPLSEALGREIVFRITMFLFFCFNIGCGLSPNLPALLILRFFSGFFGSPVVTNSGGCLADIWPQSHRSVPFALFTTGSSLGPVLGPVAGGFISQHLNWRWLYWVVTIIAAVAYTAMLFFLPETYTKTLLERKMAKVGMKPPRQSFKEQYSTRSMTYDTKLPSTLHLP</sequence>
<dbReference type="InterPro" id="IPR011701">
    <property type="entry name" value="MFS"/>
</dbReference>
<evidence type="ECO:0000256" key="4">
    <source>
        <dbReference type="ARBA" id="ARBA00022692"/>
    </source>
</evidence>
<evidence type="ECO:0000256" key="8">
    <source>
        <dbReference type="SAM" id="MobiDB-lite"/>
    </source>
</evidence>
<keyword evidence="4 9" id="KW-0812">Transmembrane</keyword>
<evidence type="ECO:0000256" key="6">
    <source>
        <dbReference type="ARBA" id="ARBA00023136"/>
    </source>
</evidence>
<evidence type="ECO:0000256" key="5">
    <source>
        <dbReference type="ARBA" id="ARBA00022989"/>
    </source>
</evidence>
<dbReference type="PANTHER" id="PTHR23502">
    <property type="entry name" value="MAJOR FACILITATOR SUPERFAMILY"/>
    <property type="match status" value="1"/>
</dbReference>
<feature type="transmembrane region" description="Helical" evidence="9">
    <location>
        <begin position="214"/>
        <end position="234"/>
    </location>
</feature>
<feature type="transmembrane region" description="Helical" evidence="9">
    <location>
        <begin position="185"/>
        <end position="208"/>
    </location>
</feature>
<dbReference type="PANTHER" id="PTHR23502:SF186">
    <property type="entry name" value="MAJOR FACILITATOR SUPERFAMILY (MFS) PROFILE DOMAIN-CONTAINING PROTEIN"/>
    <property type="match status" value="1"/>
</dbReference>